<dbReference type="EMBL" id="JACQXR010000099">
    <property type="protein sequence ID" value="MBI4727064.1"/>
    <property type="molecule type" value="Genomic_DNA"/>
</dbReference>
<name>A0A933IB85_UNCT6</name>
<evidence type="ECO:0000313" key="3">
    <source>
        <dbReference type="Proteomes" id="UP000736328"/>
    </source>
</evidence>
<comment type="caution">
    <text evidence="2">The sequence shown here is derived from an EMBL/GenBank/DDBJ whole genome shotgun (WGS) entry which is preliminary data.</text>
</comment>
<sequence length="327" mass="36560">MSQDDISPAKLDEFNRIQDSLKNKKPQVRDFIELARSAKNAGLPKESKYNALKAGELDPQNPMVTAALYAELTAEEFKQWQEAHKKEIPFWRDLKSVLLYPAGKEGLLMLGLATLFFTAGKIVETIVILIPFLAILTVPLFAVGGILGIAILLVLPGFYTSITWTAALGKEGFPDWPGFGDIFTNLIGPALKALAVGLWSFMPLILALTATAQKKINPSVFLTVFTLLLGLLYFPMSFLMMAMSQKLWPSLLPSQVLDSMAKTGKHYWLLCLMFWLLLLPTLPAAFLWPVPVIGPLAVVFTGLYCWACSLYLLGKFYRYEKDKLKWF</sequence>
<evidence type="ECO:0000313" key="2">
    <source>
        <dbReference type="EMBL" id="MBI4727064.1"/>
    </source>
</evidence>
<feature type="transmembrane region" description="Helical" evidence="1">
    <location>
        <begin position="292"/>
        <end position="313"/>
    </location>
</feature>
<feature type="transmembrane region" description="Helical" evidence="1">
    <location>
        <begin position="140"/>
        <end position="162"/>
    </location>
</feature>
<protein>
    <submittedName>
        <fullName evidence="2">Uncharacterized protein</fullName>
    </submittedName>
</protein>
<feature type="transmembrane region" description="Helical" evidence="1">
    <location>
        <begin position="267"/>
        <end position="286"/>
    </location>
</feature>
<dbReference type="AlphaFoldDB" id="A0A933IB85"/>
<feature type="transmembrane region" description="Helical" evidence="1">
    <location>
        <begin position="183"/>
        <end position="208"/>
    </location>
</feature>
<gene>
    <name evidence="2" type="ORF">HY768_07565</name>
</gene>
<feature type="transmembrane region" description="Helical" evidence="1">
    <location>
        <begin position="107"/>
        <end position="134"/>
    </location>
</feature>
<evidence type="ECO:0000256" key="1">
    <source>
        <dbReference type="SAM" id="Phobius"/>
    </source>
</evidence>
<dbReference type="Proteomes" id="UP000736328">
    <property type="component" value="Unassembled WGS sequence"/>
</dbReference>
<reference evidence="2" key="1">
    <citation type="submission" date="2020-07" db="EMBL/GenBank/DDBJ databases">
        <title>Huge and variable diversity of episymbiotic CPR bacteria and DPANN archaea in groundwater ecosystems.</title>
        <authorList>
            <person name="He C.Y."/>
            <person name="Keren R."/>
            <person name="Whittaker M."/>
            <person name="Farag I.F."/>
            <person name="Doudna J."/>
            <person name="Cate J.H.D."/>
            <person name="Banfield J.F."/>
        </authorList>
    </citation>
    <scope>NUCLEOTIDE SEQUENCE</scope>
    <source>
        <strain evidence="2">NC_groundwater_1520_Pr4_B-0.1um_53_5</strain>
    </source>
</reference>
<accession>A0A933IB85</accession>
<organism evidence="2 3">
    <name type="scientific">candidate division TA06 bacterium</name>
    <dbReference type="NCBI Taxonomy" id="2250710"/>
    <lineage>
        <taxon>Bacteria</taxon>
        <taxon>Bacteria division TA06</taxon>
    </lineage>
</organism>
<proteinExistence type="predicted"/>
<keyword evidence="1" id="KW-0812">Transmembrane</keyword>
<keyword evidence="1" id="KW-1133">Transmembrane helix</keyword>
<feature type="transmembrane region" description="Helical" evidence="1">
    <location>
        <begin position="220"/>
        <end position="242"/>
    </location>
</feature>
<keyword evidence="1" id="KW-0472">Membrane</keyword>